<name>A0A059JGR2_TRIIM</name>
<feature type="region of interest" description="Disordered" evidence="1">
    <location>
        <begin position="1"/>
        <end position="91"/>
    </location>
</feature>
<dbReference type="AlphaFoldDB" id="A0A059JGR2"/>
<dbReference type="HOGENOM" id="CLU_024412_0_1_1"/>
<dbReference type="OMA" id="EFKGWFE"/>
<dbReference type="Gene3D" id="3.40.220.10">
    <property type="entry name" value="Leucine Aminopeptidase, subunit E, domain 1"/>
    <property type="match status" value="1"/>
</dbReference>
<dbReference type="NCBIfam" id="TIGR02452">
    <property type="entry name" value="TIGR02452 family protein"/>
    <property type="match status" value="1"/>
</dbReference>
<keyword evidence="4" id="KW-1185">Reference proteome</keyword>
<dbReference type="InterPro" id="IPR019261">
    <property type="entry name" value="PARG_cat_microbial"/>
</dbReference>
<organism evidence="3 4">
    <name type="scientific">Trichophyton interdigitale (strain MR816)</name>
    <dbReference type="NCBI Taxonomy" id="1215338"/>
    <lineage>
        <taxon>Eukaryota</taxon>
        <taxon>Fungi</taxon>
        <taxon>Dikarya</taxon>
        <taxon>Ascomycota</taxon>
        <taxon>Pezizomycotina</taxon>
        <taxon>Eurotiomycetes</taxon>
        <taxon>Eurotiomycetidae</taxon>
        <taxon>Onygenales</taxon>
        <taxon>Arthrodermataceae</taxon>
        <taxon>Trichophyton</taxon>
    </lineage>
</organism>
<protein>
    <recommendedName>
        <fullName evidence="2">Microbial-type PARG catalytic domain-containing protein</fullName>
    </recommendedName>
</protein>
<accession>A0A059JGR2</accession>
<feature type="compositionally biased region" description="Polar residues" evidence="1">
    <location>
        <begin position="12"/>
        <end position="26"/>
    </location>
</feature>
<evidence type="ECO:0000313" key="3">
    <source>
        <dbReference type="EMBL" id="KDB27050.1"/>
    </source>
</evidence>
<dbReference type="Proteomes" id="UP000024533">
    <property type="component" value="Unassembled WGS sequence"/>
</dbReference>
<evidence type="ECO:0000256" key="1">
    <source>
        <dbReference type="SAM" id="MobiDB-lite"/>
    </source>
</evidence>
<dbReference type="OrthoDB" id="9985428at2759"/>
<feature type="compositionally biased region" description="Polar residues" evidence="1">
    <location>
        <begin position="57"/>
        <end position="86"/>
    </location>
</feature>
<dbReference type="STRING" id="1215338.A0A059JGR2"/>
<dbReference type="InterPro" id="IPR012664">
    <property type="entry name" value="CHP02452"/>
</dbReference>
<gene>
    <name evidence="3" type="ORF">H109_01156</name>
</gene>
<dbReference type="PANTHER" id="PTHR35596">
    <property type="entry name" value="DUF2263 DOMAIN-CONTAINING PROTEIN"/>
    <property type="match status" value="1"/>
</dbReference>
<dbReference type="SUPFAM" id="SSF52949">
    <property type="entry name" value="Macro domain-like"/>
    <property type="match status" value="1"/>
</dbReference>
<feature type="domain" description="Microbial-type PARG catalytic" evidence="2">
    <location>
        <begin position="145"/>
        <end position="236"/>
    </location>
</feature>
<evidence type="ECO:0000259" key="2">
    <source>
        <dbReference type="Pfam" id="PF10021"/>
    </source>
</evidence>
<evidence type="ECO:0000313" key="4">
    <source>
        <dbReference type="Proteomes" id="UP000024533"/>
    </source>
</evidence>
<dbReference type="InterPro" id="IPR043472">
    <property type="entry name" value="Macro_dom-like"/>
</dbReference>
<dbReference type="Pfam" id="PF10021">
    <property type="entry name" value="PARG_cat_microb"/>
    <property type="match status" value="1"/>
</dbReference>
<dbReference type="PANTHER" id="PTHR35596:SF1">
    <property type="entry name" value="MICROBIAL-TYPE PARG CATALYTIC DOMAIN-CONTAINING PROTEIN"/>
    <property type="match status" value="1"/>
</dbReference>
<proteinExistence type="predicted"/>
<reference evidence="3 4" key="1">
    <citation type="submission" date="2014-02" db="EMBL/GenBank/DDBJ databases">
        <title>The Genome Sequence of Trichophyton interdigitale MR816.</title>
        <authorList>
            <consortium name="The Broad Institute Genomics Platform"/>
            <person name="Cuomo C.A."/>
            <person name="White T.C."/>
            <person name="Graser Y."/>
            <person name="Martinez-Rossi N."/>
            <person name="Heitman J."/>
            <person name="Young S.K."/>
            <person name="Zeng Q."/>
            <person name="Gargeya S."/>
            <person name="Abouelleil A."/>
            <person name="Alvarado L."/>
            <person name="Chapman S.B."/>
            <person name="Gainer-Dewar J."/>
            <person name="Goldberg J."/>
            <person name="Griggs A."/>
            <person name="Gujja S."/>
            <person name="Hansen M."/>
            <person name="Howarth C."/>
            <person name="Imamovic A."/>
            <person name="Larimer J."/>
            <person name="Martinez D."/>
            <person name="Murphy C."/>
            <person name="Pearson M.D."/>
            <person name="Persinoti G."/>
            <person name="Poon T."/>
            <person name="Priest M."/>
            <person name="Roberts A.D."/>
            <person name="Saif S."/>
            <person name="Shea T.D."/>
            <person name="Sykes S.N."/>
            <person name="Wortman J."/>
            <person name="Nusbaum C."/>
            <person name="Birren B."/>
        </authorList>
    </citation>
    <scope>NUCLEOTIDE SEQUENCE [LARGE SCALE GENOMIC DNA]</scope>
    <source>
        <strain evidence="3 4">MR816</strain>
    </source>
</reference>
<comment type="caution">
    <text evidence="3">The sequence shown here is derived from an EMBL/GenBank/DDBJ whole genome shotgun (WGS) entry which is preliminary data.</text>
</comment>
<dbReference type="EMBL" id="AOKY01000087">
    <property type="protein sequence ID" value="KDB27050.1"/>
    <property type="molecule type" value="Genomic_DNA"/>
</dbReference>
<sequence>MTTLPKPKMVQTVLNFSSSRSPNKDTPQIRRRDPDETSSLGDTLLPDSGMDYEMENDGSSKLDSQTSIASADWPPSQTASEATQAVPSPAQEAMKRRKVLRCIAGETSTFLPGILEMAPWAPPNGYLYSPSKISQLNPKYCPCFHKTSIRVHNADSLDTAIALANCSKYVTVRDKKPVCVLNMANAFHAGGGWKNGALAQEETLCYRSSLSFTLKLRYYPLDDLQAIYSPTVLVIRKSMDDGHGLLSLNKPEELPVVSVISIAALCEPKLAAKKIPVPNSSDVHVKEVFRDVADRDLTKDKIRMILRTAAYNGHRRLVLGALGCGAFLNPREDVADCFAEVFSESEFGGGWWESIIFAVMDDLEEGKDGDGNYGVFYRKLHGMMV</sequence>